<evidence type="ECO:0000259" key="6">
    <source>
        <dbReference type="PROSITE" id="PS50011"/>
    </source>
</evidence>
<keyword evidence="4" id="KW-0067">ATP-binding</keyword>
<gene>
    <name evidence="7" type="ORF">ENQ76_07705</name>
</gene>
<dbReference type="InterPro" id="IPR011009">
    <property type="entry name" value="Kinase-like_dom_sf"/>
</dbReference>
<sequence length="409" mass="44220">MKASAVMAAHLAVITGPDAGHVFALVPGRELLVGRGSRCDVRLDDPSVSRVHCRLDVADQAVTLIDCGSTWGTQVNQQTVHRQRLHPGDRIQLGDTELEFHAEADLVATATPRQVRPTATGADLHALVGAQFLRYRVDSVMARSATGIVYRACDLRSPRPVALKIYWPAMFPDETAQARFLRATRVTIGLSHPHLVKLHAAGRSRGLCFTASEFVEGESTADLLRRIGVAGMLDWRTAWRMAVGLAAALEALHARNILHRGVLPNNILIRSADGLVKLGNSTLAKALDDIGAPQLTQRGEIVGDLFYLAPEQLSDAAHIDPRADLYGLGATLYAVLTGRPPFLGSPADVVGQILSAPPEPPTKFHLSIPPAFEGVVLRLLAKRPDDRYPHATQLLAELRRIGRSLGVCD</sequence>
<dbReference type="SUPFAM" id="SSF49879">
    <property type="entry name" value="SMAD/FHA domain"/>
    <property type="match status" value="1"/>
</dbReference>
<feature type="domain" description="Protein kinase" evidence="6">
    <location>
        <begin position="135"/>
        <end position="399"/>
    </location>
</feature>
<reference evidence="7" key="1">
    <citation type="journal article" date="2020" name="mSystems">
        <title>Genome- and Community-Level Interaction Insights into Carbon Utilization and Element Cycling Functions of Hydrothermarchaeota in Hydrothermal Sediment.</title>
        <authorList>
            <person name="Zhou Z."/>
            <person name="Liu Y."/>
            <person name="Xu W."/>
            <person name="Pan J."/>
            <person name="Luo Z.H."/>
            <person name="Li M."/>
        </authorList>
    </citation>
    <scope>NUCLEOTIDE SEQUENCE [LARGE SCALE GENOMIC DNA]</scope>
    <source>
        <strain evidence="7">SpSt-339</strain>
    </source>
</reference>
<dbReference type="CDD" id="cd00060">
    <property type="entry name" value="FHA"/>
    <property type="match status" value="1"/>
</dbReference>
<dbReference type="PROSITE" id="PS50006">
    <property type="entry name" value="FHA_DOMAIN"/>
    <property type="match status" value="1"/>
</dbReference>
<evidence type="ECO:0000313" key="7">
    <source>
        <dbReference type="EMBL" id="HEN15337.1"/>
    </source>
</evidence>
<dbReference type="InterPro" id="IPR000253">
    <property type="entry name" value="FHA_dom"/>
</dbReference>
<feature type="domain" description="FHA" evidence="5">
    <location>
        <begin position="31"/>
        <end position="80"/>
    </location>
</feature>
<evidence type="ECO:0000256" key="3">
    <source>
        <dbReference type="ARBA" id="ARBA00022777"/>
    </source>
</evidence>
<dbReference type="Gene3D" id="2.60.200.20">
    <property type="match status" value="1"/>
</dbReference>
<dbReference type="Gene3D" id="1.10.510.10">
    <property type="entry name" value="Transferase(Phosphotransferase) domain 1"/>
    <property type="match status" value="1"/>
</dbReference>
<organism evidence="7">
    <name type="scientific">Schlesneria paludicola</name>
    <dbReference type="NCBI Taxonomy" id="360056"/>
    <lineage>
        <taxon>Bacteria</taxon>
        <taxon>Pseudomonadati</taxon>
        <taxon>Planctomycetota</taxon>
        <taxon>Planctomycetia</taxon>
        <taxon>Planctomycetales</taxon>
        <taxon>Planctomycetaceae</taxon>
        <taxon>Schlesneria</taxon>
    </lineage>
</organism>
<protein>
    <submittedName>
        <fullName evidence="7">FHA domain-containing protein</fullName>
    </submittedName>
</protein>
<evidence type="ECO:0000256" key="2">
    <source>
        <dbReference type="ARBA" id="ARBA00022741"/>
    </source>
</evidence>
<evidence type="ECO:0000256" key="1">
    <source>
        <dbReference type="ARBA" id="ARBA00022679"/>
    </source>
</evidence>
<dbReference type="Pfam" id="PF00069">
    <property type="entry name" value="Pkinase"/>
    <property type="match status" value="1"/>
</dbReference>
<keyword evidence="3" id="KW-0418">Kinase</keyword>
<comment type="caution">
    <text evidence="7">The sequence shown here is derived from an EMBL/GenBank/DDBJ whole genome shotgun (WGS) entry which is preliminary data.</text>
</comment>
<dbReference type="PANTHER" id="PTHR43289">
    <property type="entry name" value="MITOGEN-ACTIVATED PROTEIN KINASE KINASE KINASE 20-RELATED"/>
    <property type="match status" value="1"/>
</dbReference>
<name>A0A7C2PGY9_9PLAN</name>
<dbReference type="AlphaFoldDB" id="A0A7C2PGY9"/>
<evidence type="ECO:0000259" key="5">
    <source>
        <dbReference type="PROSITE" id="PS50006"/>
    </source>
</evidence>
<dbReference type="EMBL" id="DSOK01000225">
    <property type="protein sequence ID" value="HEN15337.1"/>
    <property type="molecule type" value="Genomic_DNA"/>
</dbReference>
<dbReference type="CDD" id="cd14014">
    <property type="entry name" value="STKc_PknB_like"/>
    <property type="match status" value="1"/>
</dbReference>
<dbReference type="InterPro" id="IPR000719">
    <property type="entry name" value="Prot_kinase_dom"/>
</dbReference>
<dbReference type="Pfam" id="PF00498">
    <property type="entry name" value="FHA"/>
    <property type="match status" value="1"/>
</dbReference>
<dbReference type="GO" id="GO:0004674">
    <property type="term" value="F:protein serine/threonine kinase activity"/>
    <property type="evidence" value="ECO:0007669"/>
    <property type="project" value="TreeGrafter"/>
</dbReference>
<keyword evidence="1" id="KW-0808">Transferase</keyword>
<dbReference type="SMART" id="SM00240">
    <property type="entry name" value="FHA"/>
    <property type="match status" value="1"/>
</dbReference>
<evidence type="ECO:0000256" key="4">
    <source>
        <dbReference type="ARBA" id="ARBA00022840"/>
    </source>
</evidence>
<dbReference type="InterPro" id="IPR008984">
    <property type="entry name" value="SMAD_FHA_dom_sf"/>
</dbReference>
<dbReference type="SUPFAM" id="SSF56112">
    <property type="entry name" value="Protein kinase-like (PK-like)"/>
    <property type="match status" value="1"/>
</dbReference>
<dbReference type="PANTHER" id="PTHR43289:SF6">
    <property type="entry name" value="SERINE_THREONINE-PROTEIN KINASE NEKL-3"/>
    <property type="match status" value="1"/>
</dbReference>
<keyword evidence="2" id="KW-0547">Nucleotide-binding</keyword>
<accession>A0A7C2PGY9</accession>
<dbReference type="Gene3D" id="3.30.200.20">
    <property type="entry name" value="Phosphorylase Kinase, domain 1"/>
    <property type="match status" value="1"/>
</dbReference>
<dbReference type="PROSITE" id="PS50011">
    <property type="entry name" value="PROTEIN_KINASE_DOM"/>
    <property type="match status" value="1"/>
</dbReference>
<dbReference type="GO" id="GO:0005524">
    <property type="term" value="F:ATP binding"/>
    <property type="evidence" value="ECO:0007669"/>
    <property type="project" value="UniProtKB-KW"/>
</dbReference>
<proteinExistence type="predicted"/>